<proteinExistence type="predicted"/>
<dbReference type="OrthoDB" id="7922675at2"/>
<dbReference type="InterPro" id="IPR036709">
    <property type="entry name" value="Autotransporte_beta_dom_sf"/>
</dbReference>
<feature type="signal peptide" evidence="1">
    <location>
        <begin position="1"/>
        <end position="30"/>
    </location>
</feature>
<evidence type="ECO:0000256" key="1">
    <source>
        <dbReference type="SAM" id="SignalP"/>
    </source>
</evidence>
<dbReference type="Gene3D" id="2.160.20.20">
    <property type="match status" value="1"/>
</dbReference>
<dbReference type="AlphaFoldDB" id="A0A380ZFP0"/>
<organism evidence="3 4">
    <name type="scientific">Bartonella doshiae</name>
    <dbReference type="NCBI Taxonomy" id="33044"/>
    <lineage>
        <taxon>Bacteria</taxon>
        <taxon>Pseudomonadati</taxon>
        <taxon>Pseudomonadota</taxon>
        <taxon>Alphaproteobacteria</taxon>
        <taxon>Hyphomicrobiales</taxon>
        <taxon>Bartonellaceae</taxon>
        <taxon>Bartonella</taxon>
    </lineage>
</organism>
<dbReference type="InterPro" id="IPR011050">
    <property type="entry name" value="Pectin_lyase_fold/virulence"/>
</dbReference>
<dbReference type="Proteomes" id="UP000254950">
    <property type="component" value="Unassembled WGS sequence"/>
</dbReference>
<protein>
    <submittedName>
        <fullName evidence="3">Type V secretory pathway, adhesin AidA</fullName>
    </submittedName>
</protein>
<dbReference type="SUPFAM" id="SSF103515">
    <property type="entry name" value="Autotransporter"/>
    <property type="match status" value="1"/>
</dbReference>
<name>A0A380ZFP0_BARDO</name>
<keyword evidence="1" id="KW-0732">Signal</keyword>
<evidence type="ECO:0000259" key="2">
    <source>
        <dbReference type="PROSITE" id="PS51208"/>
    </source>
</evidence>
<dbReference type="InterPro" id="IPR006315">
    <property type="entry name" value="OM_autotransptr_brl_dom"/>
</dbReference>
<dbReference type="SUPFAM" id="SSF51126">
    <property type="entry name" value="Pectin lyase-like"/>
    <property type="match status" value="1"/>
</dbReference>
<dbReference type="NCBIfam" id="TIGR01414">
    <property type="entry name" value="autotrans_barl"/>
    <property type="match status" value="1"/>
</dbReference>
<feature type="chain" id="PRO_5016624525" evidence="1">
    <location>
        <begin position="31"/>
        <end position="829"/>
    </location>
</feature>
<dbReference type="Gene3D" id="2.40.128.130">
    <property type="entry name" value="Autotransporter beta-domain"/>
    <property type="match status" value="1"/>
</dbReference>
<dbReference type="InterPro" id="IPR005546">
    <property type="entry name" value="Autotransporte_beta"/>
</dbReference>
<dbReference type="SMART" id="SM00869">
    <property type="entry name" value="Autotransporter"/>
    <property type="match status" value="1"/>
</dbReference>
<dbReference type="PROSITE" id="PS51208">
    <property type="entry name" value="AUTOTRANSPORTER"/>
    <property type="match status" value="1"/>
</dbReference>
<dbReference type="Pfam" id="PF03797">
    <property type="entry name" value="Autotransporter"/>
    <property type="match status" value="1"/>
</dbReference>
<evidence type="ECO:0000313" key="4">
    <source>
        <dbReference type="Proteomes" id="UP000254950"/>
    </source>
</evidence>
<gene>
    <name evidence="3" type="ORF">NCTC12862_01149</name>
</gene>
<feature type="domain" description="Autotransporter" evidence="2">
    <location>
        <begin position="551"/>
        <end position="829"/>
    </location>
</feature>
<dbReference type="RefSeq" id="WP_004857420.1">
    <property type="nucleotide sequence ID" value="NZ_CACVBH010000024.1"/>
</dbReference>
<dbReference type="GO" id="GO:0019867">
    <property type="term" value="C:outer membrane"/>
    <property type="evidence" value="ECO:0007669"/>
    <property type="project" value="InterPro"/>
</dbReference>
<evidence type="ECO:0000313" key="3">
    <source>
        <dbReference type="EMBL" id="SUV45411.1"/>
    </source>
</evidence>
<dbReference type="EMBL" id="UFTF01000001">
    <property type="protein sequence ID" value="SUV45411.1"/>
    <property type="molecule type" value="Genomic_DNA"/>
</dbReference>
<reference evidence="3 4" key="1">
    <citation type="submission" date="2018-06" db="EMBL/GenBank/DDBJ databases">
        <authorList>
            <consortium name="Pathogen Informatics"/>
            <person name="Doyle S."/>
        </authorList>
    </citation>
    <scope>NUCLEOTIDE SEQUENCE [LARGE SCALE GENOMIC DNA]</scope>
    <source>
        <strain evidence="3 4">NCTC12862</strain>
    </source>
</reference>
<sequence length="829" mass="91056">MCNKSIYKKNFLLCTIAGTLIFSNCNSTYANTQPNQIMDKIELDKGKEKTLNNVLIRDNGPGVLATENAVITLKKAIIHTELAALSVSKGGRIHAKDVEINTRYKGLETKNGIINIEDSTVTVQNGGSGGIVIYETPKRDVKDGETITNKVILNNSKLLVKDGAGILGPYDSKAVNEIQLTNSEIRSDVLLRNKTKRKYHDENTLPVSVTLTTDNSIIEGRARTLKINTTVFTLNNDSKWYLKISQEESDIDFNTFNYDLTDIKQRALSTVSVLNLNGSSIIFNAPHVLNKGYYQTLSVGRTAEVYKSRENMVPTVKTAYNATGDAKIYFNTEWSNGLPKEQQKTDRLLIHGNVSGTTTIHFNNLSKGENSKAKNSVPLNTRGLSLIQVSGKADENAFKLANGYTTMDGLPYKYILRPYGPTSSHGKANVEQSLLGQVSQESEENTLKDYTQYVISGDTIEGISQNGKDSKNTEKLTSLREKANEEQNLLGENENFWDFRLQSATLDPEEKIRALVPQTASYLVMSNAAFSTGFADVSNQNTLLNIMQTAAFESKKGIFLSSYGNKMMLSSSRSPLEYGYGADVYYAALQAGITLATLEDQNITSNFGLLGIYGKLAFTPKDMEDSEKSTFDKWSLAAYGSIQHNNGVYINALLSYGALKGNITTALIGNTAKVDNAKTWNVSAIVGQKLATGVEELVFEPQAQLVYQRLTFGNLSDIDGFDVDMGTPHQWLVRIGGRLTQSVSTIKEDSAISFYGKLNIMRTFGENDPIKIGNTFHVDSMGTSVEGGLGVNAHLSSNITLRGDVSYQHKLQKAGISGINFSGGIRYRF</sequence>
<dbReference type="InterPro" id="IPR012332">
    <property type="entry name" value="Autotransporter_pectin_lyase_C"/>
</dbReference>
<accession>A0A380ZFP0</accession>